<evidence type="ECO:0000313" key="1">
    <source>
        <dbReference type="EMBL" id="PSV11883.1"/>
    </source>
</evidence>
<dbReference type="AlphaFoldDB" id="A0A2T3KWW8"/>
<dbReference type="Proteomes" id="UP000240530">
    <property type="component" value="Unassembled WGS sequence"/>
</dbReference>
<proteinExistence type="predicted"/>
<organism evidence="1 2">
    <name type="scientific">Photobacterium leiognathi subsp. mandapamensis</name>
    <name type="common">Photobacterium mandapamensis</name>
    <dbReference type="NCBI Taxonomy" id="48408"/>
    <lineage>
        <taxon>Bacteria</taxon>
        <taxon>Pseudomonadati</taxon>
        <taxon>Pseudomonadota</taxon>
        <taxon>Gammaproteobacteria</taxon>
        <taxon>Vibrionales</taxon>
        <taxon>Vibrionaceae</taxon>
        <taxon>Photobacterium</taxon>
    </lineage>
</organism>
<dbReference type="EMBL" id="PYNS01000005">
    <property type="protein sequence ID" value="PSV11883.1"/>
    <property type="molecule type" value="Genomic_DNA"/>
</dbReference>
<comment type="caution">
    <text evidence="1">The sequence shown here is derived from an EMBL/GenBank/DDBJ whole genome shotgun (WGS) entry which is preliminary data.</text>
</comment>
<protein>
    <submittedName>
        <fullName evidence="1">Uncharacterized protein</fullName>
    </submittedName>
</protein>
<sequence length="266" mass="30748">MRRCNDEVIAVIKVSHSKAKIRRPKSYPDKFLGIDSYLAHQSRYQRPVLIVTESPHIEEFNVRNLRDFYSNTIVEARPVNGVTGMNILLHLAGLLEAANVFPCDGYYPVIVMNALQEQCSQGDRDTGKYRTRNFIRLWGSQKAYLEHRLEQIEPLIVLCSCTVGDFNLSNGMNAYYEGNRSLFEQRFEMLLKEELQLMPSTEHMSYYFLGCKDLSGLVLGVLDSVFATRNIPIYKTTHPSSWRNRTPALRKYNNQIRFTFDSEVTD</sequence>
<reference evidence="1 2" key="1">
    <citation type="submission" date="2018-03" db="EMBL/GenBank/DDBJ databases">
        <title>Whole genome sequencing of Histamine producing bacteria.</title>
        <authorList>
            <person name="Butler K."/>
        </authorList>
    </citation>
    <scope>NUCLEOTIDE SEQUENCE [LARGE SCALE GENOMIC DNA]</scope>
    <source>
        <strain evidence="1 2">Res.4.1</strain>
    </source>
</reference>
<name>A0A2T3KWW8_PHOLD</name>
<evidence type="ECO:0000313" key="2">
    <source>
        <dbReference type="Proteomes" id="UP000240530"/>
    </source>
</evidence>
<accession>A0A2T3KWW8</accession>
<gene>
    <name evidence="1" type="ORF">C0W93_08325</name>
</gene>
<dbReference type="RefSeq" id="WP_107184772.1">
    <property type="nucleotide sequence ID" value="NZ_JAWQGC010000001.1"/>
</dbReference>